<organism evidence="6 7">
    <name type="scientific">Mesorhizobium tianshanense</name>
    <dbReference type="NCBI Taxonomy" id="39844"/>
    <lineage>
        <taxon>Bacteria</taxon>
        <taxon>Pseudomonadati</taxon>
        <taxon>Pseudomonadota</taxon>
        <taxon>Alphaproteobacteria</taxon>
        <taxon>Hyphomicrobiales</taxon>
        <taxon>Phyllobacteriaceae</taxon>
        <taxon>Mesorhizobium</taxon>
    </lineage>
</organism>
<name>A0A562PCB2_9HYPH</name>
<dbReference type="Proteomes" id="UP000317122">
    <property type="component" value="Unassembled WGS sequence"/>
</dbReference>
<dbReference type="InterPro" id="IPR005119">
    <property type="entry name" value="LysR_subst-bd"/>
</dbReference>
<evidence type="ECO:0000313" key="6">
    <source>
        <dbReference type="EMBL" id="TWI41973.1"/>
    </source>
</evidence>
<dbReference type="AlphaFoldDB" id="A0A562PCB2"/>
<dbReference type="GO" id="GO:0000976">
    <property type="term" value="F:transcription cis-regulatory region binding"/>
    <property type="evidence" value="ECO:0007669"/>
    <property type="project" value="TreeGrafter"/>
</dbReference>
<dbReference type="EMBL" id="VLKT01000004">
    <property type="protein sequence ID" value="TWI41973.1"/>
    <property type="molecule type" value="Genomic_DNA"/>
</dbReference>
<dbReference type="Pfam" id="PF00126">
    <property type="entry name" value="HTH_1"/>
    <property type="match status" value="1"/>
</dbReference>
<keyword evidence="2" id="KW-0805">Transcription regulation</keyword>
<reference evidence="6 7" key="1">
    <citation type="journal article" date="2015" name="Stand. Genomic Sci.">
        <title>Genomic Encyclopedia of Bacterial and Archaeal Type Strains, Phase III: the genomes of soil and plant-associated and newly described type strains.</title>
        <authorList>
            <person name="Whitman W.B."/>
            <person name="Woyke T."/>
            <person name="Klenk H.P."/>
            <person name="Zhou Y."/>
            <person name="Lilburn T.G."/>
            <person name="Beck B.J."/>
            <person name="De Vos P."/>
            <person name="Vandamme P."/>
            <person name="Eisen J.A."/>
            <person name="Garrity G."/>
            <person name="Hugenholtz P."/>
            <person name="Kyrpides N.C."/>
        </authorList>
    </citation>
    <scope>NUCLEOTIDE SEQUENCE [LARGE SCALE GENOMIC DNA]</scope>
    <source>
        <strain evidence="6 7">CGMCC 1.2546</strain>
    </source>
</reference>
<protein>
    <submittedName>
        <fullName evidence="6">DNA-binding transcriptional LysR family regulator</fullName>
    </submittedName>
</protein>
<dbReference type="PANTHER" id="PTHR30126">
    <property type="entry name" value="HTH-TYPE TRANSCRIPTIONAL REGULATOR"/>
    <property type="match status" value="1"/>
</dbReference>
<evidence type="ECO:0000256" key="4">
    <source>
        <dbReference type="ARBA" id="ARBA00023163"/>
    </source>
</evidence>
<comment type="similarity">
    <text evidence="1">Belongs to the LysR transcriptional regulatory family.</text>
</comment>
<keyword evidence="4" id="KW-0804">Transcription</keyword>
<dbReference type="InterPro" id="IPR000847">
    <property type="entry name" value="LysR_HTH_N"/>
</dbReference>
<comment type="caution">
    <text evidence="6">The sequence shown here is derived from an EMBL/GenBank/DDBJ whole genome shotgun (WGS) entry which is preliminary data.</text>
</comment>
<dbReference type="FunFam" id="1.10.10.10:FF:000001">
    <property type="entry name" value="LysR family transcriptional regulator"/>
    <property type="match status" value="1"/>
</dbReference>
<accession>A0A562PCB2</accession>
<keyword evidence="7" id="KW-1185">Reference proteome</keyword>
<evidence type="ECO:0000256" key="1">
    <source>
        <dbReference type="ARBA" id="ARBA00009437"/>
    </source>
</evidence>
<dbReference type="InterPro" id="IPR036390">
    <property type="entry name" value="WH_DNA-bd_sf"/>
</dbReference>
<dbReference type="PRINTS" id="PR00039">
    <property type="entry name" value="HTHLYSR"/>
</dbReference>
<evidence type="ECO:0000313" key="7">
    <source>
        <dbReference type="Proteomes" id="UP000317122"/>
    </source>
</evidence>
<dbReference type="Pfam" id="PF03466">
    <property type="entry name" value="LysR_substrate"/>
    <property type="match status" value="1"/>
</dbReference>
<dbReference type="CDD" id="cd05466">
    <property type="entry name" value="PBP2_LTTR_substrate"/>
    <property type="match status" value="1"/>
</dbReference>
<dbReference type="PANTHER" id="PTHR30126:SF77">
    <property type="entry name" value="TRANSCRIPTIONAL REGULATORY PROTEIN"/>
    <property type="match status" value="1"/>
</dbReference>
<evidence type="ECO:0000256" key="2">
    <source>
        <dbReference type="ARBA" id="ARBA00023015"/>
    </source>
</evidence>
<keyword evidence="3 6" id="KW-0238">DNA-binding</keyword>
<evidence type="ECO:0000256" key="3">
    <source>
        <dbReference type="ARBA" id="ARBA00023125"/>
    </source>
</evidence>
<feature type="domain" description="HTH lysR-type" evidence="5">
    <location>
        <begin position="4"/>
        <end position="61"/>
    </location>
</feature>
<dbReference type="SUPFAM" id="SSF53850">
    <property type="entry name" value="Periplasmic binding protein-like II"/>
    <property type="match status" value="1"/>
</dbReference>
<dbReference type="OrthoDB" id="9791253at2"/>
<dbReference type="GO" id="GO:0003700">
    <property type="term" value="F:DNA-binding transcription factor activity"/>
    <property type="evidence" value="ECO:0007669"/>
    <property type="project" value="InterPro"/>
</dbReference>
<evidence type="ECO:0000259" key="5">
    <source>
        <dbReference type="PROSITE" id="PS50931"/>
    </source>
</evidence>
<dbReference type="SUPFAM" id="SSF46785">
    <property type="entry name" value="Winged helix' DNA-binding domain"/>
    <property type="match status" value="1"/>
</dbReference>
<sequence>MIPFNIKQLETFLWVATLGSFRKAAERLNTTQPAISSRIAGLEEALGVKLFERHSSSVRLTAKGHQLLPAAKRVLRMADKLQMAAHPDAGTGGVLRLGVSETIVQTWLPDFLREFQVDFPLIETDLLVDATTNLRNELISQRIDLAVLMGPVLEFRIENVGMPPVPLVWVCAPQLKLANTSKLTLCQLTQFPIISYGRTTRPYSEIYRKLSSEFDEPPRVFPANSLAASIKMTLDGIGIASLPRDLVGDHVAEGKLLIVDCDWHPSDLLFTASYAMEPTNPVAEHAAELALRTAKAYAVRNDNAVVKSPADGFARLLRDYAGR</sequence>
<dbReference type="Gene3D" id="1.10.10.10">
    <property type="entry name" value="Winged helix-like DNA-binding domain superfamily/Winged helix DNA-binding domain"/>
    <property type="match status" value="1"/>
</dbReference>
<proteinExistence type="inferred from homology"/>
<gene>
    <name evidence="6" type="ORF">IQ26_00897</name>
</gene>
<dbReference type="PROSITE" id="PS50931">
    <property type="entry name" value="HTH_LYSR"/>
    <property type="match status" value="1"/>
</dbReference>
<dbReference type="RefSeq" id="WP_145714500.1">
    <property type="nucleotide sequence ID" value="NZ_BSPF01000003.1"/>
</dbReference>
<dbReference type="Gene3D" id="3.40.190.290">
    <property type="match status" value="1"/>
</dbReference>
<dbReference type="InterPro" id="IPR036388">
    <property type="entry name" value="WH-like_DNA-bd_sf"/>
</dbReference>